<dbReference type="EMBL" id="LOEE01000064">
    <property type="protein sequence ID" value="KXG74083.1"/>
    <property type="molecule type" value="Genomic_DNA"/>
</dbReference>
<evidence type="ECO:0000313" key="2">
    <source>
        <dbReference type="Proteomes" id="UP000070456"/>
    </source>
</evidence>
<organism evidence="1 2">
    <name type="scientific">Thermotalea metallivorans</name>
    <dbReference type="NCBI Taxonomy" id="520762"/>
    <lineage>
        <taxon>Bacteria</taxon>
        <taxon>Bacillati</taxon>
        <taxon>Bacillota</taxon>
        <taxon>Clostridia</taxon>
        <taxon>Peptostreptococcales</taxon>
        <taxon>Thermotaleaceae</taxon>
        <taxon>Thermotalea</taxon>
    </lineage>
</organism>
<name>A0A140L0K8_9FIRM</name>
<proteinExistence type="predicted"/>
<sequence>MDKRKLYAGYVNNTDVNGYISNLIHEDKKIIGEQPKKDQNSPHQKKMFYSEHINDSVANLDITV</sequence>
<dbReference type="AlphaFoldDB" id="A0A140L0K8"/>
<gene>
    <name evidence="1" type="ORF">AN619_25980</name>
</gene>
<dbReference type="OrthoDB" id="9977979at2"/>
<keyword evidence="2" id="KW-1185">Reference proteome</keyword>
<dbReference type="RefSeq" id="WP_068557591.1">
    <property type="nucleotide sequence ID" value="NZ_LOEE01000064.1"/>
</dbReference>
<protein>
    <submittedName>
        <fullName evidence="1">Uncharacterized protein</fullName>
    </submittedName>
</protein>
<dbReference type="Proteomes" id="UP000070456">
    <property type="component" value="Unassembled WGS sequence"/>
</dbReference>
<accession>A0A140L0K8</accession>
<comment type="caution">
    <text evidence="1">The sequence shown here is derived from an EMBL/GenBank/DDBJ whole genome shotgun (WGS) entry which is preliminary data.</text>
</comment>
<evidence type="ECO:0000313" key="1">
    <source>
        <dbReference type="EMBL" id="KXG74083.1"/>
    </source>
</evidence>
<reference evidence="1 2" key="1">
    <citation type="submission" date="2015-12" db="EMBL/GenBank/DDBJ databases">
        <title>Draft genome sequence of the thermoanaerobe Thermotalea metallivorans, an isolate from the runoff channel of the Great Artesian Basin, Australia.</title>
        <authorList>
            <person name="Patel B.K."/>
        </authorList>
    </citation>
    <scope>NUCLEOTIDE SEQUENCE [LARGE SCALE GENOMIC DNA]</scope>
    <source>
        <strain evidence="1 2">B2-1</strain>
    </source>
</reference>